<protein>
    <submittedName>
        <fullName evidence="2">Uncharacterized protein</fullName>
    </submittedName>
</protein>
<evidence type="ECO:0000313" key="3">
    <source>
        <dbReference type="Proteomes" id="UP000828390"/>
    </source>
</evidence>
<comment type="caution">
    <text evidence="2">The sequence shown here is derived from an EMBL/GenBank/DDBJ whole genome shotgun (WGS) entry which is preliminary data.</text>
</comment>
<proteinExistence type="predicted"/>
<organism evidence="2 3">
    <name type="scientific">Dreissena polymorpha</name>
    <name type="common">Zebra mussel</name>
    <name type="synonym">Mytilus polymorpha</name>
    <dbReference type="NCBI Taxonomy" id="45954"/>
    <lineage>
        <taxon>Eukaryota</taxon>
        <taxon>Metazoa</taxon>
        <taxon>Spiralia</taxon>
        <taxon>Lophotrochozoa</taxon>
        <taxon>Mollusca</taxon>
        <taxon>Bivalvia</taxon>
        <taxon>Autobranchia</taxon>
        <taxon>Heteroconchia</taxon>
        <taxon>Euheterodonta</taxon>
        <taxon>Imparidentia</taxon>
        <taxon>Neoheterodontei</taxon>
        <taxon>Myida</taxon>
        <taxon>Dreissenoidea</taxon>
        <taxon>Dreissenidae</taxon>
        <taxon>Dreissena</taxon>
    </lineage>
</organism>
<name>A0A9D4BXZ5_DREPO</name>
<accession>A0A9D4BXZ5</accession>
<reference evidence="2" key="1">
    <citation type="journal article" date="2019" name="bioRxiv">
        <title>The Genome of the Zebra Mussel, Dreissena polymorpha: A Resource for Invasive Species Research.</title>
        <authorList>
            <person name="McCartney M.A."/>
            <person name="Auch B."/>
            <person name="Kono T."/>
            <person name="Mallez S."/>
            <person name="Zhang Y."/>
            <person name="Obille A."/>
            <person name="Becker A."/>
            <person name="Abrahante J.E."/>
            <person name="Garbe J."/>
            <person name="Badalamenti J.P."/>
            <person name="Herman A."/>
            <person name="Mangelson H."/>
            <person name="Liachko I."/>
            <person name="Sullivan S."/>
            <person name="Sone E.D."/>
            <person name="Koren S."/>
            <person name="Silverstein K.A.T."/>
            <person name="Beckman K.B."/>
            <person name="Gohl D.M."/>
        </authorList>
    </citation>
    <scope>NUCLEOTIDE SEQUENCE</scope>
    <source>
        <strain evidence="2">Duluth1</strain>
        <tissue evidence="2">Whole animal</tissue>
    </source>
</reference>
<dbReference type="Proteomes" id="UP000828390">
    <property type="component" value="Unassembled WGS sequence"/>
</dbReference>
<feature type="compositionally biased region" description="Basic residues" evidence="1">
    <location>
        <begin position="231"/>
        <end position="240"/>
    </location>
</feature>
<dbReference type="AlphaFoldDB" id="A0A9D4BXZ5"/>
<evidence type="ECO:0000256" key="1">
    <source>
        <dbReference type="SAM" id="MobiDB-lite"/>
    </source>
</evidence>
<feature type="region of interest" description="Disordered" evidence="1">
    <location>
        <begin position="227"/>
        <end position="255"/>
    </location>
</feature>
<dbReference type="EMBL" id="JAIWYP010000014">
    <property type="protein sequence ID" value="KAH3713029.1"/>
    <property type="molecule type" value="Genomic_DNA"/>
</dbReference>
<evidence type="ECO:0000313" key="2">
    <source>
        <dbReference type="EMBL" id="KAH3713029.1"/>
    </source>
</evidence>
<keyword evidence="3" id="KW-1185">Reference proteome</keyword>
<feature type="compositionally biased region" description="Basic and acidic residues" evidence="1">
    <location>
        <begin position="241"/>
        <end position="252"/>
    </location>
</feature>
<gene>
    <name evidence="2" type="ORF">DPMN_072793</name>
</gene>
<reference evidence="2" key="2">
    <citation type="submission" date="2020-11" db="EMBL/GenBank/DDBJ databases">
        <authorList>
            <person name="McCartney M.A."/>
            <person name="Auch B."/>
            <person name="Kono T."/>
            <person name="Mallez S."/>
            <person name="Becker A."/>
            <person name="Gohl D.M."/>
            <person name="Silverstein K.A.T."/>
            <person name="Koren S."/>
            <person name="Bechman K.B."/>
            <person name="Herman A."/>
            <person name="Abrahante J.E."/>
            <person name="Garbe J."/>
        </authorList>
    </citation>
    <scope>NUCLEOTIDE SEQUENCE</scope>
    <source>
        <strain evidence="2">Duluth1</strain>
        <tissue evidence="2">Whole animal</tissue>
    </source>
</reference>
<sequence length="263" mass="30348">MLTRKKSPPPSGHVFQQTRTICEHIQDIIRMNVLTKFHENLTINMISRAQRTYLLSEAQDIIRTNALTTFHEERTINVTYRVLTRINFPTPGGHFYEDWTLNVTNLTKLNDDWTINVASRVKNALPPGGHTINVTSRVKKAQPHYGHAFQATRTIFELVQDIIRTNVLTKFLFTIAILLDIIRTNVLSKFHKDWTINLTYRVKNAPPPGGHVFQQTCRNEQGRLANYKTGHFSKPKRKTLRQTDRHTDRRTDSPITICPPSVA</sequence>